<feature type="domain" description="N-acetyltransferase" evidence="1">
    <location>
        <begin position="15"/>
        <end position="173"/>
    </location>
</feature>
<evidence type="ECO:0000313" key="2">
    <source>
        <dbReference type="EMBL" id="SIS86524.1"/>
    </source>
</evidence>
<name>A0A1N7MK30_9RHOB</name>
<dbReference type="Proteomes" id="UP000186098">
    <property type="component" value="Unassembled WGS sequence"/>
</dbReference>
<dbReference type="InterPro" id="IPR016181">
    <property type="entry name" value="Acyl_CoA_acyltransferase"/>
</dbReference>
<sequence length="179" mass="19489">MITLSPTPELRTERLVLRAPAASDWPIWRDFILSDRGRFMRPADMDEALAWRAFGHVIGHWVMRGFGAFVFTRAGDDRALGMAGPWHPAGWPEPEILWSVWDAAAQGQGLAREAARATLDHAFRDLGWTTAVSYIAPDNTRSIALARGLGAVADTGAAVPDGRPAVAWRHKAPSAPEAA</sequence>
<proteinExistence type="predicted"/>
<dbReference type="InterPro" id="IPR051531">
    <property type="entry name" value="N-acetyltransferase"/>
</dbReference>
<organism evidence="2 3">
    <name type="scientific">Phaeovulum vinaykumarii</name>
    <dbReference type="NCBI Taxonomy" id="407234"/>
    <lineage>
        <taxon>Bacteria</taxon>
        <taxon>Pseudomonadati</taxon>
        <taxon>Pseudomonadota</taxon>
        <taxon>Alphaproteobacteria</taxon>
        <taxon>Rhodobacterales</taxon>
        <taxon>Paracoccaceae</taxon>
        <taxon>Phaeovulum</taxon>
    </lineage>
</organism>
<protein>
    <submittedName>
        <fullName evidence="2">Protein N-acetyltransferase, RimJ/RimL family</fullName>
    </submittedName>
</protein>
<keyword evidence="3" id="KW-1185">Reference proteome</keyword>
<dbReference type="GO" id="GO:0016747">
    <property type="term" value="F:acyltransferase activity, transferring groups other than amino-acyl groups"/>
    <property type="evidence" value="ECO:0007669"/>
    <property type="project" value="InterPro"/>
</dbReference>
<dbReference type="SUPFAM" id="SSF55729">
    <property type="entry name" value="Acyl-CoA N-acyltransferases (Nat)"/>
    <property type="match status" value="1"/>
</dbReference>
<dbReference type="PANTHER" id="PTHR43792">
    <property type="entry name" value="GNAT FAMILY, PUTATIVE (AFU_ORTHOLOGUE AFUA_3G00765)-RELATED-RELATED"/>
    <property type="match status" value="1"/>
</dbReference>
<dbReference type="PANTHER" id="PTHR43792:SF1">
    <property type="entry name" value="N-ACETYLTRANSFERASE DOMAIN-CONTAINING PROTEIN"/>
    <property type="match status" value="1"/>
</dbReference>
<gene>
    <name evidence="2" type="ORF">SAMN05421795_10810</name>
</gene>
<dbReference type="Pfam" id="PF13302">
    <property type="entry name" value="Acetyltransf_3"/>
    <property type="match status" value="1"/>
</dbReference>
<dbReference type="PROSITE" id="PS51186">
    <property type="entry name" value="GNAT"/>
    <property type="match status" value="1"/>
</dbReference>
<dbReference type="RefSeq" id="WP_076367002.1">
    <property type="nucleotide sequence ID" value="NZ_FTOM01000008.1"/>
</dbReference>
<evidence type="ECO:0000259" key="1">
    <source>
        <dbReference type="PROSITE" id="PS51186"/>
    </source>
</evidence>
<reference evidence="3" key="1">
    <citation type="submission" date="2017-01" db="EMBL/GenBank/DDBJ databases">
        <authorList>
            <person name="Varghese N."/>
            <person name="Submissions S."/>
        </authorList>
    </citation>
    <scope>NUCLEOTIDE SEQUENCE [LARGE SCALE GENOMIC DNA]</scope>
    <source>
        <strain evidence="3">DSM 18714</strain>
    </source>
</reference>
<dbReference type="OrthoDB" id="6293260at2"/>
<evidence type="ECO:0000313" key="3">
    <source>
        <dbReference type="Proteomes" id="UP000186098"/>
    </source>
</evidence>
<dbReference type="InterPro" id="IPR000182">
    <property type="entry name" value="GNAT_dom"/>
</dbReference>
<dbReference type="AlphaFoldDB" id="A0A1N7MK30"/>
<dbReference type="Gene3D" id="3.40.630.30">
    <property type="match status" value="1"/>
</dbReference>
<keyword evidence="2" id="KW-0808">Transferase</keyword>
<accession>A0A1N7MK30</accession>
<dbReference type="EMBL" id="FTOM01000008">
    <property type="protein sequence ID" value="SIS86524.1"/>
    <property type="molecule type" value="Genomic_DNA"/>
</dbReference>
<dbReference type="STRING" id="407234.SAMN05421795_10810"/>